<accession>A0A9E4TV18</accession>
<sequence>MFKKMKSIGFIKTLGWVYLIAFALMHMLNAVSATLWSDFSGTDLVLIYLPLVTVFALAAYLKRNKRLAVLASVGAISLLPPLSDAHKFRELEYVTPVMYLFLLPMFLIMGFIIYEKIRGKT</sequence>
<organism evidence="2 3">
    <name type="scientific">Candidatus Thiodiazotropha taylori</name>
    <dbReference type="NCBI Taxonomy" id="2792791"/>
    <lineage>
        <taxon>Bacteria</taxon>
        <taxon>Pseudomonadati</taxon>
        <taxon>Pseudomonadota</taxon>
        <taxon>Gammaproteobacteria</taxon>
        <taxon>Chromatiales</taxon>
        <taxon>Sedimenticolaceae</taxon>
        <taxon>Candidatus Thiodiazotropha</taxon>
    </lineage>
</organism>
<keyword evidence="1" id="KW-1133">Transmembrane helix</keyword>
<feature type="transmembrane region" description="Helical" evidence="1">
    <location>
        <begin position="67"/>
        <end position="83"/>
    </location>
</feature>
<feature type="transmembrane region" description="Helical" evidence="1">
    <location>
        <begin position="42"/>
        <end position="60"/>
    </location>
</feature>
<evidence type="ECO:0000256" key="1">
    <source>
        <dbReference type="SAM" id="Phobius"/>
    </source>
</evidence>
<feature type="transmembrane region" description="Helical" evidence="1">
    <location>
        <begin position="95"/>
        <end position="114"/>
    </location>
</feature>
<keyword evidence="1" id="KW-0472">Membrane</keyword>
<gene>
    <name evidence="2" type="ORF">JAY77_23120</name>
</gene>
<dbReference type="EMBL" id="JAEPCR010000186">
    <property type="protein sequence ID" value="MCG7981024.1"/>
    <property type="molecule type" value="Genomic_DNA"/>
</dbReference>
<dbReference type="AlphaFoldDB" id="A0A9E4TV18"/>
<evidence type="ECO:0000313" key="2">
    <source>
        <dbReference type="EMBL" id="MCG7981024.1"/>
    </source>
</evidence>
<reference evidence="2" key="1">
    <citation type="journal article" date="2021" name="Proc. Natl. Acad. Sci. U.S.A.">
        <title>Global biogeography of chemosynthetic symbionts reveals both localized and globally distributed symbiont groups. .</title>
        <authorList>
            <person name="Osvatic J.T."/>
            <person name="Wilkins L.G.E."/>
            <person name="Leibrecht L."/>
            <person name="Leray M."/>
            <person name="Zauner S."/>
            <person name="Polzin J."/>
            <person name="Camacho Y."/>
            <person name="Gros O."/>
            <person name="van Gils J.A."/>
            <person name="Eisen J.A."/>
            <person name="Petersen J.M."/>
            <person name="Yuen B."/>
        </authorList>
    </citation>
    <scope>NUCLEOTIDE SEQUENCE</scope>
    <source>
        <strain evidence="2">MAGclacostrist055</strain>
    </source>
</reference>
<protein>
    <submittedName>
        <fullName evidence="2">Uncharacterized protein</fullName>
    </submittedName>
</protein>
<name>A0A9E4TV18_9GAMM</name>
<proteinExistence type="predicted"/>
<keyword evidence="1" id="KW-0812">Transmembrane</keyword>
<comment type="caution">
    <text evidence="2">The sequence shown here is derived from an EMBL/GenBank/DDBJ whole genome shotgun (WGS) entry which is preliminary data.</text>
</comment>
<dbReference type="Proteomes" id="UP000886674">
    <property type="component" value="Unassembled WGS sequence"/>
</dbReference>
<evidence type="ECO:0000313" key="3">
    <source>
        <dbReference type="Proteomes" id="UP000886674"/>
    </source>
</evidence>